<evidence type="ECO:0000313" key="3">
    <source>
        <dbReference type="EMBL" id="RHJ23256.1"/>
    </source>
</evidence>
<evidence type="ECO:0000256" key="2">
    <source>
        <dbReference type="SAM" id="Phobius"/>
    </source>
</evidence>
<reference evidence="3 4" key="1">
    <citation type="submission" date="2018-08" db="EMBL/GenBank/DDBJ databases">
        <title>A genome reference for cultivated species of the human gut microbiota.</title>
        <authorList>
            <person name="Zou Y."/>
            <person name="Xue W."/>
            <person name="Luo G."/>
        </authorList>
    </citation>
    <scope>NUCLEOTIDE SEQUENCE [LARGE SCALE GENOMIC DNA]</scope>
    <source>
        <strain evidence="3 4">AM12-10</strain>
    </source>
</reference>
<evidence type="ECO:0000256" key="1">
    <source>
        <dbReference type="SAM" id="MobiDB-lite"/>
    </source>
</evidence>
<protein>
    <submittedName>
        <fullName evidence="3">Uncharacterized protein</fullName>
    </submittedName>
</protein>
<dbReference type="AlphaFoldDB" id="A0A415C504"/>
<keyword evidence="2" id="KW-0472">Membrane</keyword>
<dbReference type="Proteomes" id="UP000283727">
    <property type="component" value="Unassembled WGS sequence"/>
</dbReference>
<accession>A0A415C504</accession>
<sequence>MWSYAALSKAAKTVGGPAGLVLTLIAGGVAIGAASVVAIQKMVENNARQEITDGHDDDDNDESNKED</sequence>
<keyword evidence="2" id="KW-1133">Transmembrane helix</keyword>
<organism evidence="3 4">
    <name type="scientific">Bifidobacterium bifidum</name>
    <dbReference type="NCBI Taxonomy" id="1681"/>
    <lineage>
        <taxon>Bacteria</taxon>
        <taxon>Bacillati</taxon>
        <taxon>Actinomycetota</taxon>
        <taxon>Actinomycetes</taxon>
        <taxon>Bifidobacteriales</taxon>
        <taxon>Bifidobacteriaceae</taxon>
        <taxon>Bifidobacterium</taxon>
    </lineage>
</organism>
<feature type="region of interest" description="Disordered" evidence="1">
    <location>
        <begin position="47"/>
        <end position="67"/>
    </location>
</feature>
<comment type="caution">
    <text evidence="3">The sequence shown here is derived from an EMBL/GenBank/DDBJ whole genome shotgun (WGS) entry which is preliminary data.</text>
</comment>
<dbReference type="EMBL" id="QRLR01000003">
    <property type="protein sequence ID" value="RHJ23256.1"/>
    <property type="molecule type" value="Genomic_DNA"/>
</dbReference>
<proteinExistence type="predicted"/>
<gene>
    <name evidence="3" type="ORF">DW137_05790</name>
</gene>
<name>A0A415C504_BIFBI</name>
<evidence type="ECO:0000313" key="4">
    <source>
        <dbReference type="Proteomes" id="UP000283727"/>
    </source>
</evidence>
<feature type="transmembrane region" description="Helical" evidence="2">
    <location>
        <begin position="20"/>
        <end position="39"/>
    </location>
</feature>
<keyword evidence="2" id="KW-0812">Transmembrane</keyword>
<dbReference type="RefSeq" id="WP_033509601.1">
    <property type="nucleotide sequence ID" value="NZ_CP010412.1"/>
</dbReference>